<sequence>MTERQNGCTTTRSLSITVSSEKKVHPEALTKEPKEERKRAREAARERVLREFEEYQLGLAATSIVPTSSSKSESSEGVSYMHIFDFDTSAVERLARSAEKDALRQIEREQAEALKRKPPDFWLSSLTPTYTSSGPPTSLWDVKLQTTRHGGNPAHPLIGVSAKSVQSIPTTERGKTHEPQSKTSLPMYVVQTAAAQQHSHASYVFIVSCLCSYQLTGARIVMKPCGHVPCKTCIDTLLIPEKQCIICDVKLEDKDFLELTQAREGTGYVARGLAGASKRGLLYRFSALYDRGDWQPALVCQ</sequence>
<feature type="compositionally biased region" description="Basic and acidic residues" evidence="1">
    <location>
        <begin position="20"/>
        <end position="43"/>
    </location>
</feature>
<dbReference type="Proteomes" id="UP000292957">
    <property type="component" value="Unassembled WGS sequence"/>
</dbReference>
<evidence type="ECO:0000256" key="1">
    <source>
        <dbReference type="SAM" id="MobiDB-lite"/>
    </source>
</evidence>
<evidence type="ECO:0000313" key="2">
    <source>
        <dbReference type="EMBL" id="TBU26242.1"/>
    </source>
</evidence>
<name>A0A4Q9MJ52_9APHY</name>
<protein>
    <recommendedName>
        <fullName evidence="3">RING-type domain-containing protein</fullName>
    </recommendedName>
</protein>
<dbReference type="GO" id="GO:0005634">
    <property type="term" value="C:nucleus"/>
    <property type="evidence" value="ECO:0007669"/>
    <property type="project" value="TreeGrafter"/>
</dbReference>
<accession>A0A4Q9MJ52</accession>
<dbReference type="AlphaFoldDB" id="A0A4Q9MJ52"/>
<dbReference type="InterPro" id="IPR013083">
    <property type="entry name" value="Znf_RING/FYVE/PHD"/>
</dbReference>
<proteinExistence type="predicted"/>
<reference evidence="2" key="1">
    <citation type="submission" date="2019-01" db="EMBL/GenBank/DDBJ databases">
        <title>Draft genome sequences of three monokaryotic isolates of the white-rot basidiomycete fungus Dichomitus squalens.</title>
        <authorList>
            <consortium name="DOE Joint Genome Institute"/>
            <person name="Lopez S.C."/>
            <person name="Andreopoulos B."/>
            <person name="Pangilinan J."/>
            <person name="Lipzen A."/>
            <person name="Riley R."/>
            <person name="Ahrendt S."/>
            <person name="Ng V."/>
            <person name="Barry K."/>
            <person name="Daum C."/>
            <person name="Grigoriev I.V."/>
            <person name="Hilden K.S."/>
            <person name="Makela M.R."/>
            <person name="de Vries R.P."/>
        </authorList>
    </citation>
    <scope>NUCLEOTIDE SEQUENCE [LARGE SCALE GENOMIC DNA]</scope>
    <source>
        <strain evidence="2">OM18370.1</strain>
    </source>
</reference>
<dbReference type="Gene3D" id="3.30.40.10">
    <property type="entry name" value="Zinc/RING finger domain, C3HC4 (zinc finger)"/>
    <property type="match status" value="1"/>
</dbReference>
<feature type="compositionally biased region" description="Polar residues" evidence="1">
    <location>
        <begin position="1"/>
        <end position="19"/>
    </location>
</feature>
<dbReference type="EMBL" id="ML143448">
    <property type="protein sequence ID" value="TBU26242.1"/>
    <property type="molecule type" value="Genomic_DNA"/>
</dbReference>
<dbReference type="SUPFAM" id="SSF57850">
    <property type="entry name" value="RING/U-box"/>
    <property type="match status" value="1"/>
</dbReference>
<feature type="region of interest" description="Disordered" evidence="1">
    <location>
        <begin position="1"/>
        <end position="43"/>
    </location>
</feature>
<gene>
    <name evidence="2" type="ORF">BD311DRAFT_779730</name>
</gene>
<dbReference type="GO" id="GO:0061630">
    <property type="term" value="F:ubiquitin protein ligase activity"/>
    <property type="evidence" value="ECO:0007669"/>
    <property type="project" value="InterPro"/>
</dbReference>
<organism evidence="2">
    <name type="scientific">Dichomitus squalens</name>
    <dbReference type="NCBI Taxonomy" id="114155"/>
    <lineage>
        <taxon>Eukaryota</taxon>
        <taxon>Fungi</taxon>
        <taxon>Dikarya</taxon>
        <taxon>Basidiomycota</taxon>
        <taxon>Agaricomycotina</taxon>
        <taxon>Agaricomycetes</taxon>
        <taxon>Polyporales</taxon>
        <taxon>Polyporaceae</taxon>
        <taxon>Dichomitus</taxon>
    </lineage>
</organism>
<dbReference type="InterPro" id="IPR016818">
    <property type="entry name" value="NOSIP"/>
</dbReference>
<evidence type="ECO:0008006" key="3">
    <source>
        <dbReference type="Google" id="ProtNLM"/>
    </source>
</evidence>
<dbReference type="PANTHER" id="PTHR13063">
    <property type="entry name" value="ENOS INTERACTING PROTEIN"/>
    <property type="match status" value="1"/>
</dbReference>
<dbReference type="OrthoDB" id="116827at2759"/>
<dbReference type="PANTHER" id="PTHR13063:SF10">
    <property type="entry name" value="NITRIC OXIDE SYNTHASE-INTERACTING PROTEIN"/>
    <property type="match status" value="1"/>
</dbReference>